<name>A0ABQ3XVN2_9ACTN</name>
<feature type="transmembrane region" description="Helical" evidence="9">
    <location>
        <begin position="284"/>
        <end position="308"/>
    </location>
</feature>
<feature type="transmembrane region" description="Helical" evidence="9">
    <location>
        <begin position="161"/>
        <end position="187"/>
    </location>
</feature>
<proteinExistence type="inferred from homology"/>
<reference evidence="10 11" key="1">
    <citation type="submission" date="2021-01" db="EMBL/GenBank/DDBJ databases">
        <title>Whole genome shotgun sequence of Actinoplanes deccanensis NBRC 13994.</title>
        <authorList>
            <person name="Komaki H."/>
            <person name="Tamura T."/>
        </authorList>
    </citation>
    <scope>NUCLEOTIDE SEQUENCE [LARGE SCALE GENOMIC DNA]</scope>
    <source>
        <strain evidence="10 11">NBRC 13994</strain>
    </source>
</reference>
<evidence type="ECO:0000256" key="5">
    <source>
        <dbReference type="ARBA" id="ARBA00022989"/>
    </source>
</evidence>
<dbReference type="RefSeq" id="WP_203759785.1">
    <property type="nucleotide sequence ID" value="NZ_BAAABO010000004.1"/>
</dbReference>
<evidence type="ECO:0000256" key="2">
    <source>
        <dbReference type="ARBA" id="ARBA00022475"/>
    </source>
</evidence>
<feature type="transmembrane region" description="Helical" evidence="9">
    <location>
        <begin position="359"/>
        <end position="379"/>
    </location>
</feature>
<comment type="similarity">
    <text evidence="7">Belongs to the glycosyltransferase 87 family.</text>
</comment>
<organism evidence="10 11">
    <name type="scientific">Paractinoplanes deccanensis</name>
    <dbReference type="NCBI Taxonomy" id="113561"/>
    <lineage>
        <taxon>Bacteria</taxon>
        <taxon>Bacillati</taxon>
        <taxon>Actinomycetota</taxon>
        <taxon>Actinomycetes</taxon>
        <taxon>Micromonosporales</taxon>
        <taxon>Micromonosporaceae</taxon>
        <taxon>Paractinoplanes</taxon>
    </lineage>
</organism>
<keyword evidence="2" id="KW-1003">Cell membrane</keyword>
<evidence type="ECO:0000256" key="3">
    <source>
        <dbReference type="ARBA" id="ARBA00022679"/>
    </source>
</evidence>
<dbReference type="EMBL" id="BOMI01000006">
    <property type="protein sequence ID" value="GID71804.1"/>
    <property type="molecule type" value="Genomic_DNA"/>
</dbReference>
<accession>A0ABQ3XVN2</accession>
<dbReference type="InterPro" id="IPR018584">
    <property type="entry name" value="GT87"/>
</dbReference>
<dbReference type="Proteomes" id="UP000609879">
    <property type="component" value="Unassembled WGS sequence"/>
</dbReference>
<feature type="transmembrane region" description="Helical" evidence="9">
    <location>
        <begin position="90"/>
        <end position="106"/>
    </location>
</feature>
<keyword evidence="11" id="KW-1185">Reference proteome</keyword>
<comment type="caution">
    <text evidence="10">The sequence shown here is derived from an EMBL/GenBank/DDBJ whole genome shotgun (WGS) entry which is preliminary data.</text>
</comment>
<evidence type="ECO:0000256" key="9">
    <source>
        <dbReference type="SAM" id="Phobius"/>
    </source>
</evidence>
<comment type="subcellular location">
    <subcellularLocation>
        <location evidence="1">Cell membrane</location>
        <topology evidence="1">Multi-pass membrane protein</topology>
    </subcellularLocation>
</comment>
<evidence type="ECO:0000256" key="8">
    <source>
        <dbReference type="SAM" id="MobiDB-lite"/>
    </source>
</evidence>
<keyword evidence="6 9" id="KW-0472">Membrane</keyword>
<feature type="transmembrane region" description="Helical" evidence="9">
    <location>
        <begin position="136"/>
        <end position="155"/>
    </location>
</feature>
<feature type="compositionally biased region" description="Basic and acidic residues" evidence="8">
    <location>
        <begin position="392"/>
        <end position="405"/>
    </location>
</feature>
<keyword evidence="5 9" id="KW-1133">Transmembrane helix</keyword>
<gene>
    <name evidence="10" type="ORF">Ade02nite_04450</name>
</gene>
<sequence>MQPANGTVPAALAKIAPWPAVVVAYAIFAQQVWRIAVTFWALDNNLIVDAVRNLQTGHSPYESKRFLYPPSSIPFALVQTPFTDHTLMRTIPYVLAVGVLVAWWAALKTFGFSMRSWLGIAGVAIVAVFEPVNLVLVNANWTAIVAALMSVALLLMSRNRWLLAGVAVGVSIAIKPMLVPLGLVFLLARRWGGFAAAAGIPVVLSGIVMALLPDPGLFFTKTVPFLLNGQDDFSKPYDSSLIAVLPRIGIDGPVVTVLRAVVLIVAITVAVLRWRQGGEERLRIVETSSALLLGTFLVLSPAFMYYPLLVIPMLVASIAVPGSIARSLWFWLASLLLIATVVRIYGLDFPTRKPALRESFKGTAWITIAGLMLVIKVVAGLRKPPPSPAPRGLDDDRRPEPAVAA</sequence>
<feature type="transmembrane region" description="Helical" evidence="9">
    <location>
        <begin position="194"/>
        <end position="212"/>
    </location>
</feature>
<feature type="transmembrane region" description="Helical" evidence="9">
    <location>
        <begin position="254"/>
        <end position="272"/>
    </location>
</feature>
<evidence type="ECO:0000256" key="6">
    <source>
        <dbReference type="ARBA" id="ARBA00023136"/>
    </source>
</evidence>
<protein>
    <submittedName>
        <fullName evidence="10">Membrane protein</fullName>
    </submittedName>
</protein>
<dbReference type="Pfam" id="PF09594">
    <property type="entry name" value="GT87"/>
    <property type="match status" value="1"/>
</dbReference>
<evidence type="ECO:0000256" key="4">
    <source>
        <dbReference type="ARBA" id="ARBA00022692"/>
    </source>
</evidence>
<keyword evidence="4 9" id="KW-0812">Transmembrane</keyword>
<evidence type="ECO:0000313" key="11">
    <source>
        <dbReference type="Proteomes" id="UP000609879"/>
    </source>
</evidence>
<feature type="transmembrane region" description="Helical" evidence="9">
    <location>
        <begin position="328"/>
        <end position="347"/>
    </location>
</feature>
<evidence type="ECO:0000256" key="7">
    <source>
        <dbReference type="ARBA" id="ARBA00024033"/>
    </source>
</evidence>
<evidence type="ECO:0000313" key="10">
    <source>
        <dbReference type="EMBL" id="GID71804.1"/>
    </source>
</evidence>
<keyword evidence="3" id="KW-0808">Transferase</keyword>
<evidence type="ECO:0000256" key="1">
    <source>
        <dbReference type="ARBA" id="ARBA00004651"/>
    </source>
</evidence>
<feature type="region of interest" description="Disordered" evidence="8">
    <location>
        <begin position="384"/>
        <end position="405"/>
    </location>
</feature>
<feature type="transmembrane region" description="Helical" evidence="9">
    <location>
        <begin position="112"/>
        <end position="129"/>
    </location>
</feature>